<comment type="caution">
    <text evidence="2">The sequence shown here is derived from an EMBL/GenBank/DDBJ whole genome shotgun (WGS) entry which is preliminary data.</text>
</comment>
<feature type="region of interest" description="Disordered" evidence="1">
    <location>
        <begin position="249"/>
        <end position="288"/>
    </location>
</feature>
<keyword evidence="3" id="KW-1185">Reference proteome</keyword>
<gene>
    <name evidence="2" type="ORF">LTR78_003232</name>
</gene>
<dbReference type="AlphaFoldDB" id="A0AAE1C3Q8"/>
<feature type="compositionally biased region" description="Basic and acidic residues" evidence="1">
    <location>
        <begin position="150"/>
        <end position="178"/>
    </location>
</feature>
<feature type="region of interest" description="Disordered" evidence="1">
    <location>
        <begin position="1"/>
        <end position="190"/>
    </location>
</feature>
<name>A0AAE1C3Q8_9PEZI</name>
<feature type="compositionally biased region" description="Basic and acidic residues" evidence="1">
    <location>
        <begin position="34"/>
        <end position="52"/>
    </location>
</feature>
<evidence type="ECO:0000313" key="2">
    <source>
        <dbReference type="EMBL" id="KAK3677027.1"/>
    </source>
</evidence>
<sequence>MSQSAPIKTEGDNEDEVNYNTGTVGYHMPASNSYHHETSHNGFDEHGNAREDNADEQYDDAAYHQQGLYSAHQTGAYGHSGGADPEGDADGGQGYGGDSQQGQGYGAEGHGGEGSGGAEYEGGNYGGEGHGVEGYGGEENEDQVAVGQGDGDHGDESHRHGAQAYEHHRYEETGRVEDQDLGTEQYGDFSYNGELDVRGMEVEAGDPGEGNSLEGAPYPAEAQDDETAQTDYGGIASMYGDDAVDDEMGGDEMGDDEMGDDEMGGDEMGDDEMGDDEMGGDEMDEDDEPVDQRVSDKLAKETSEALGCINAVATTFPEVIPLVQDSCREYDEFLTAVCSYVQHILEPGHHILSMEEADIIVGQWRPVIHELVPGLSKARIKHNIKQMVVRALIDTAKPVVAPRLKLVSTLRTARLAHAELVEIPILGDEAVQQLFRTQRPAVCQSTCEDHKTKVGKLEVTLNQIIANLRTLGLEMAKQKLEQLSKINIAGANVPGFTTLSDTDRAQDLKRLWETIHDKSRLEMLSSSRYNIDMEQLQYKMTYDIRTLITRLADHTISNCDAALNILAYGEDAGLNLPADLEEAIRVQSGCRGGMREHEV</sequence>
<evidence type="ECO:0000256" key="1">
    <source>
        <dbReference type="SAM" id="MobiDB-lite"/>
    </source>
</evidence>
<feature type="compositionally biased region" description="Gly residues" evidence="1">
    <location>
        <begin position="90"/>
        <end position="135"/>
    </location>
</feature>
<reference evidence="2" key="1">
    <citation type="submission" date="2023-07" db="EMBL/GenBank/DDBJ databases">
        <title>Black Yeasts Isolated from many extreme environments.</title>
        <authorList>
            <person name="Coleine C."/>
            <person name="Stajich J.E."/>
            <person name="Selbmann L."/>
        </authorList>
    </citation>
    <scope>NUCLEOTIDE SEQUENCE</scope>
    <source>
        <strain evidence="2">CCFEE 5485</strain>
    </source>
</reference>
<dbReference type="Proteomes" id="UP001274830">
    <property type="component" value="Unassembled WGS sequence"/>
</dbReference>
<protein>
    <submittedName>
        <fullName evidence="2">Uncharacterized protein</fullName>
    </submittedName>
</protein>
<evidence type="ECO:0000313" key="3">
    <source>
        <dbReference type="Proteomes" id="UP001274830"/>
    </source>
</evidence>
<proteinExistence type="predicted"/>
<organism evidence="2 3">
    <name type="scientific">Recurvomyces mirabilis</name>
    <dbReference type="NCBI Taxonomy" id="574656"/>
    <lineage>
        <taxon>Eukaryota</taxon>
        <taxon>Fungi</taxon>
        <taxon>Dikarya</taxon>
        <taxon>Ascomycota</taxon>
        <taxon>Pezizomycotina</taxon>
        <taxon>Dothideomycetes</taxon>
        <taxon>Dothideomycetidae</taxon>
        <taxon>Mycosphaerellales</taxon>
        <taxon>Teratosphaeriaceae</taxon>
        <taxon>Recurvomyces</taxon>
    </lineage>
</organism>
<dbReference type="EMBL" id="JAUTXT010000008">
    <property type="protein sequence ID" value="KAK3677027.1"/>
    <property type="molecule type" value="Genomic_DNA"/>
</dbReference>
<accession>A0AAE1C3Q8</accession>